<dbReference type="EMBL" id="JAWWNJ010000205">
    <property type="protein sequence ID" value="KAK6971732.1"/>
    <property type="molecule type" value="Genomic_DNA"/>
</dbReference>
<accession>A0AAV9Z517</accession>
<comment type="caution">
    <text evidence="1">The sequence shown here is derived from an EMBL/GenBank/DDBJ whole genome shotgun (WGS) entry which is preliminary data.</text>
</comment>
<evidence type="ECO:0000313" key="2">
    <source>
        <dbReference type="Proteomes" id="UP001362999"/>
    </source>
</evidence>
<organism evidence="1 2">
    <name type="scientific">Favolaschia claudopus</name>
    <dbReference type="NCBI Taxonomy" id="2862362"/>
    <lineage>
        <taxon>Eukaryota</taxon>
        <taxon>Fungi</taxon>
        <taxon>Dikarya</taxon>
        <taxon>Basidiomycota</taxon>
        <taxon>Agaricomycotina</taxon>
        <taxon>Agaricomycetes</taxon>
        <taxon>Agaricomycetidae</taxon>
        <taxon>Agaricales</taxon>
        <taxon>Marasmiineae</taxon>
        <taxon>Mycenaceae</taxon>
        <taxon>Favolaschia</taxon>
    </lineage>
</organism>
<sequence>IYEGGYVVNSTKVEELLKAESLVPTENAFSNRLDGLDFNIFDALVVDFMHETELGDLKSLIKHLIRILNTRGADVVNEFNARYVFRQVAPFGRSTIRRFPHNVSELKKLGARNYEDILQV</sequence>
<feature type="non-terminal residue" evidence="1">
    <location>
        <position position="1"/>
    </location>
</feature>
<keyword evidence="2" id="KW-1185">Reference proteome</keyword>
<dbReference type="Proteomes" id="UP001362999">
    <property type="component" value="Unassembled WGS sequence"/>
</dbReference>
<protein>
    <submittedName>
        <fullName evidence="1">Uncharacterized protein</fullName>
    </submittedName>
</protein>
<dbReference type="AlphaFoldDB" id="A0AAV9Z517"/>
<gene>
    <name evidence="1" type="ORF">R3P38DRAFT_2478239</name>
</gene>
<feature type="non-terminal residue" evidence="1">
    <location>
        <position position="120"/>
    </location>
</feature>
<evidence type="ECO:0000313" key="1">
    <source>
        <dbReference type="EMBL" id="KAK6971732.1"/>
    </source>
</evidence>
<reference evidence="1 2" key="1">
    <citation type="journal article" date="2024" name="J Genomics">
        <title>Draft genome sequencing and assembly of Favolaschia claudopus CIRM-BRFM 2984 isolated from oak limbs.</title>
        <authorList>
            <person name="Navarro D."/>
            <person name="Drula E."/>
            <person name="Chaduli D."/>
            <person name="Cazenave R."/>
            <person name="Ahrendt S."/>
            <person name="Wang J."/>
            <person name="Lipzen A."/>
            <person name="Daum C."/>
            <person name="Barry K."/>
            <person name="Grigoriev I.V."/>
            <person name="Favel A."/>
            <person name="Rosso M.N."/>
            <person name="Martin F."/>
        </authorList>
    </citation>
    <scope>NUCLEOTIDE SEQUENCE [LARGE SCALE GENOMIC DNA]</scope>
    <source>
        <strain evidence="1 2">CIRM-BRFM 2984</strain>
    </source>
</reference>
<name>A0AAV9Z517_9AGAR</name>
<proteinExistence type="predicted"/>